<gene>
    <name evidence="2" type="primary">tsaB</name>
    <name evidence="2" type="ORF">COT80_01055</name>
</gene>
<dbReference type="AlphaFoldDB" id="A0A2H0W446"/>
<dbReference type="InterPro" id="IPR043129">
    <property type="entry name" value="ATPase_NBD"/>
</dbReference>
<dbReference type="Gene3D" id="3.30.420.40">
    <property type="match status" value="1"/>
</dbReference>
<reference evidence="3" key="1">
    <citation type="submission" date="2017-09" db="EMBL/GenBank/DDBJ databases">
        <title>Depth-based differentiation of microbial function through sediment-hosted aquifers and enrichment of novel symbionts in the deep terrestrial subsurface.</title>
        <authorList>
            <person name="Probst A.J."/>
            <person name="Ladd B."/>
            <person name="Jarett J.K."/>
            <person name="Geller-Mcgrath D.E."/>
            <person name="Sieber C.M.K."/>
            <person name="Emerson J.B."/>
            <person name="Anantharaman K."/>
            <person name="Thomas B.C."/>
            <person name="Malmstrom R."/>
            <person name="Stieglmeier M."/>
            <person name="Klingl A."/>
            <person name="Woyke T."/>
            <person name="Ryan C.M."/>
            <person name="Banfield J.F."/>
        </authorList>
    </citation>
    <scope>NUCLEOTIDE SEQUENCE [LARGE SCALE GENOMIC DNA]</scope>
</reference>
<dbReference type="InterPro" id="IPR000905">
    <property type="entry name" value="Gcp-like_dom"/>
</dbReference>
<dbReference type="NCBIfam" id="TIGR03725">
    <property type="entry name" value="T6A_YeaZ"/>
    <property type="match status" value="1"/>
</dbReference>
<evidence type="ECO:0000313" key="2">
    <source>
        <dbReference type="EMBL" id="PIS06142.1"/>
    </source>
</evidence>
<name>A0A2H0W446_9BACT</name>
<dbReference type="InterPro" id="IPR022496">
    <property type="entry name" value="T6A_TsaB"/>
</dbReference>
<comment type="caution">
    <text evidence="2">The sequence shown here is derived from an EMBL/GenBank/DDBJ whole genome shotgun (WGS) entry which is preliminary data.</text>
</comment>
<dbReference type="EMBL" id="PEZY01000005">
    <property type="protein sequence ID" value="PIS06142.1"/>
    <property type="molecule type" value="Genomic_DNA"/>
</dbReference>
<evidence type="ECO:0000313" key="3">
    <source>
        <dbReference type="Proteomes" id="UP000229056"/>
    </source>
</evidence>
<organism evidence="2 3">
    <name type="scientific">Candidatus Buchananbacteria bacterium CG10_big_fil_rev_8_21_14_0_10_33_19</name>
    <dbReference type="NCBI Taxonomy" id="1974525"/>
    <lineage>
        <taxon>Bacteria</taxon>
        <taxon>Candidatus Buchananiibacteriota</taxon>
    </lineage>
</organism>
<dbReference type="GO" id="GO:0016740">
    <property type="term" value="F:transferase activity"/>
    <property type="evidence" value="ECO:0007669"/>
    <property type="project" value="UniProtKB-KW"/>
</dbReference>
<dbReference type="Pfam" id="PF00814">
    <property type="entry name" value="TsaD"/>
    <property type="match status" value="1"/>
</dbReference>
<protein>
    <submittedName>
        <fullName evidence="2">tRNA (Adenosine(37)-N6)-threonylcarbamoyltransferase complex dimerization subunit type 1 TsaB</fullName>
    </submittedName>
</protein>
<proteinExistence type="predicted"/>
<dbReference type="Proteomes" id="UP000229056">
    <property type="component" value="Unassembled WGS sequence"/>
</dbReference>
<keyword evidence="2" id="KW-0808">Transferase</keyword>
<evidence type="ECO:0000259" key="1">
    <source>
        <dbReference type="Pfam" id="PF00814"/>
    </source>
</evidence>
<dbReference type="GO" id="GO:0002949">
    <property type="term" value="P:tRNA threonylcarbamoyladenosine modification"/>
    <property type="evidence" value="ECO:0007669"/>
    <property type="project" value="InterPro"/>
</dbReference>
<feature type="domain" description="Gcp-like" evidence="1">
    <location>
        <begin position="36"/>
        <end position="96"/>
    </location>
</feature>
<dbReference type="SUPFAM" id="SSF53067">
    <property type="entry name" value="Actin-like ATPase domain"/>
    <property type="match status" value="1"/>
</dbReference>
<sequence length="132" mass="14375">MYLIINTAISKSLEVILAKNSTDFNIREIEGEYKQAENLLPLIKESLNNQHNNLEDIKGIAVVTGPGGFTALRIGVVTANVLAYALNVPVIGLNLTEFSNNEELIAKTMTKLKSTKTGGVVMPEYGREPNIS</sequence>
<accession>A0A2H0W446</accession>